<organism evidence="2 3">
    <name type="scientific">Cercospora zeae-maydis SCOH1-5</name>
    <dbReference type="NCBI Taxonomy" id="717836"/>
    <lineage>
        <taxon>Eukaryota</taxon>
        <taxon>Fungi</taxon>
        <taxon>Dikarya</taxon>
        <taxon>Ascomycota</taxon>
        <taxon>Pezizomycotina</taxon>
        <taxon>Dothideomycetes</taxon>
        <taxon>Dothideomycetidae</taxon>
        <taxon>Mycosphaerellales</taxon>
        <taxon>Mycosphaerellaceae</taxon>
        <taxon>Cercospora</taxon>
    </lineage>
</organism>
<gene>
    <name evidence="2" type="ORF">CERZMDRAFT_107324</name>
</gene>
<reference evidence="2" key="1">
    <citation type="journal article" date="2020" name="Stud. Mycol.">
        <title>101 Dothideomycetes genomes: a test case for predicting lifestyles and emergence of pathogens.</title>
        <authorList>
            <person name="Haridas S."/>
            <person name="Albert R."/>
            <person name="Binder M."/>
            <person name="Bloem J."/>
            <person name="Labutti K."/>
            <person name="Salamov A."/>
            <person name="Andreopoulos B."/>
            <person name="Baker S."/>
            <person name="Barry K."/>
            <person name="Bills G."/>
            <person name="Bluhm B."/>
            <person name="Cannon C."/>
            <person name="Castanera R."/>
            <person name="Culley D."/>
            <person name="Daum C."/>
            <person name="Ezra D."/>
            <person name="Gonzalez J."/>
            <person name="Henrissat B."/>
            <person name="Kuo A."/>
            <person name="Liang C."/>
            <person name="Lipzen A."/>
            <person name="Lutzoni F."/>
            <person name="Magnuson J."/>
            <person name="Mondo S."/>
            <person name="Nolan M."/>
            <person name="Ohm R."/>
            <person name="Pangilinan J."/>
            <person name="Park H.-J."/>
            <person name="Ramirez L."/>
            <person name="Alfaro M."/>
            <person name="Sun H."/>
            <person name="Tritt A."/>
            <person name="Yoshinaga Y."/>
            <person name="Zwiers L.-H."/>
            <person name="Turgeon B."/>
            <person name="Goodwin S."/>
            <person name="Spatafora J."/>
            <person name="Crous P."/>
            <person name="Grigoriev I."/>
        </authorList>
    </citation>
    <scope>NUCLEOTIDE SEQUENCE</scope>
    <source>
        <strain evidence="2">SCOH1-5</strain>
    </source>
</reference>
<keyword evidence="3" id="KW-1185">Reference proteome</keyword>
<dbReference type="EMBL" id="ML992690">
    <property type="protein sequence ID" value="KAF2208983.1"/>
    <property type="molecule type" value="Genomic_DNA"/>
</dbReference>
<evidence type="ECO:0000313" key="3">
    <source>
        <dbReference type="Proteomes" id="UP000799539"/>
    </source>
</evidence>
<feature type="region of interest" description="Disordered" evidence="1">
    <location>
        <begin position="14"/>
        <end position="49"/>
    </location>
</feature>
<proteinExistence type="predicted"/>
<evidence type="ECO:0000256" key="1">
    <source>
        <dbReference type="SAM" id="MobiDB-lite"/>
    </source>
</evidence>
<protein>
    <submittedName>
        <fullName evidence="2">Uncharacterized protein</fullName>
    </submittedName>
</protein>
<name>A0A6A6F6B2_9PEZI</name>
<accession>A0A6A6F6B2</accession>
<sequence length="137" mass="15292">MTLGAHKSLCGPYGTLRSSSKRDATSVRAADRLQHNSNEKPRIIKQRSSEARRARWLSQQEVLIADSDTAVLESTDVHGAFPKLPDYTNFSTAQRQLRAWHVESISAQEIESAVPIAYKDQIVRNDWPTSGEGASRE</sequence>
<feature type="compositionally biased region" description="Basic and acidic residues" evidence="1">
    <location>
        <begin position="20"/>
        <end position="49"/>
    </location>
</feature>
<dbReference type="AlphaFoldDB" id="A0A6A6F6B2"/>
<dbReference type="Proteomes" id="UP000799539">
    <property type="component" value="Unassembled WGS sequence"/>
</dbReference>
<evidence type="ECO:0000313" key="2">
    <source>
        <dbReference type="EMBL" id="KAF2208983.1"/>
    </source>
</evidence>